<keyword evidence="4" id="KW-1185">Reference proteome</keyword>
<reference evidence="3" key="2">
    <citation type="submission" date="2022-06" db="UniProtKB">
        <authorList>
            <consortium name="EnsemblPlants"/>
        </authorList>
    </citation>
    <scope>IDENTIFICATION</scope>
</reference>
<accession>A0A8R7RBZ9</accession>
<dbReference type="InterPro" id="IPR044997">
    <property type="entry name" value="F-box_plant"/>
</dbReference>
<dbReference type="Pfam" id="PF23622">
    <property type="entry name" value="LRR_At1g61320_AtMIF1"/>
    <property type="match status" value="1"/>
</dbReference>
<dbReference type="InterPro" id="IPR032675">
    <property type="entry name" value="LRR_dom_sf"/>
</dbReference>
<evidence type="ECO:0000313" key="3">
    <source>
        <dbReference type="EnsemblPlants" id="TuG1812S0000455800.01.T01"/>
    </source>
</evidence>
<proteinExistence type="predicted"/>
<dbReference type="SUPFAM" id="SSF81383">
    <property type="entry name" value="F-box domain"/>
    <property type="match status" value="1"/>
</dbReference>
<feature type="domain" description="F-box" evidence="2">
    <location>
        <begin position="28"/>
        <end position="64"/>
    </location>
</feature>
<evidence type="ECO:0000259" key="2">
    <source>
        <dbReference type="PROSITE" id="PS50181"/>
    </source>
</evidence>
<reference evidence="4" key="1">
    <citation type="journal article" date="2013" name="Nature">
        <title>Draft genome of the wheat A-genome progenitor Triticum urartu.</title>
        <authorList>
            <person name="Ling H.Q."/>
            <person name="Zhao S."/>
            <person name="Liu D."/>
            <person name="Wang J."/>
            <person name="Sun H."/>
            <person name="Zhang C."/>
            <person name="Fan H."/>
            <person name="Li D."/>
            <person name="Dong L."/>
            <person name="Tao Y."/>
            <person name="Gao C."/>
            <person name="Wu H."/>
            <person name="Li Y."/>
            <person name="Cui Y."/>
            <person name="Guo X."/>
            <person name="Zheng S."/>
            <person name="Wang B."/>
            <person name="Yu K."/>
            <person name="Liang Q."/>
            <person name="Yang W."/>
            <person name="Lou X."/>
            <person name="Chen J."/>
            <person name="Feng M."/>
            <person name="Jian J."/>
            <person name="Zhang X."/>
            <person name="Luo G."/>
            <person name="Jiang Y."/>
            <person name="Liu J."/>
            <person name="Wang Z."/>
            <person name="Sha Y."/>
            <person name="Zhang B."/>
            <person name="Wu H."/>
            <person name="Tang D."/>
            <person name="Shen Q."/>
            <person name="Xue P."/>
            <person name="Zou S."/>
            <person name="Wang X."/>
            <person name="Liu X."/>
            <person name="Wang F."/>
            <person name="Yang Y."/>
            <person name="An X."/>
            <person name="Dong Z."/>
            <person name="Zhang K."/>
            <person name="Zhang X."/>
            <person name="Luo M.C."/>
            <person name="Dvorak J."/>
            <person name="Tong Y."/>
            <person name="Wang J."/>
            <person name="Yang H."/>
            <person name="Li Z."/>
            <person name="Wang D."/>
            <person name="Zhang A."/>
            <person name="Wang J."/>
        </authorList>
    </citation>
    <scope>NUCLEOTIDE SEQUENCE</scope>
    <source>
        <strain evidence="4">cv. G1812</strain>
    </source>
</reference>
<sequence length="607" mass="68486">MARTSSRRRAAKLMAKPSGSTMVKGNPDDRISSLPNDILVNILDRLDVRAATRTSVLSRRWSQLPAMVPWLTISAQDLLPSETKTSISKAEIVRRTTAAVAKDPANAAVSDAELVRRTSAAVAKALADAAAVAKALANAAAVAKAVANTAVAKVIKSILARRDPGGWPIRLSMTFYLRDSVPISVGHTVGNAMATLKVEKAEFTVLTEKKGRKCSIDDVVNYGTRFVSFFNECHNAFAGLTRLYLENLRFRESNFVSNILVTCKQLNYLGFFNCDTEDWITLQVEHAQLIELSIVDCRFDMVKLTWVPKLTCLVFLFWLTSREPPLALGYVPLLEVLRLSNAARSLDKMLKLSTFLHETSVRDLTLGFQCEKVSCGLIALSWFHLFSTHPIMCLLQIWVQPECLTRRQAYVFQQLKILNLVKIPEGYDLIWTMFFLEAAPSLEELYMTVWDHPCEMEMNREIRREQLYSENKGVEWESPTSNFKHHYLAKFILVGFQAKDYMVSHVRCVLKAAVNLQDVYLYDRLVCAKCQEKVKNARRYDALVRGMCPGVNQPIKFPYTNEDQRAVQKRMPRGIGSLAKIHFLSSNEIKAEHRPRIAVDSLGVVED</sequence>
<dbReference type="Proteomes" id="UP000015106">
    <property type="component" value="Unassembled WGS sequence"/>
</dbReference>
<dbReference type="Pfam" id="PF00646">
    <property type="entry name" value="F-box"/>
    <property type="match status" value="1"/>
</dbReference>
<dbReference type="AlphaFoldDB" id="A0A8R7RBZ9"/>
<protein>
    <recommendedName>
        <fullName evidence="2">F-box domain-containing protein</fullName>
    </recommendedName>
</protein>
<dbReference type="PANTHER" id="PTHR32153">
    <property type="entry name" value="OJ000223_09.16 PROTEIN"/>
    <property type="match status" value="1"/>
</dbReference>
<dbReference type="InterPro" id="IPR055357">
    <property type="entry name" value="LRR_At1g61320_AtMIF1"/>
</dbReference>
<dbReference type="EnsemblPlants" id="TuG1812S0000455800.01.T01">
    <property type="protein sequence ID" value="TuG1812S0000455800.01.T01"/>
    <property type="gene ID" value="TuG1812S0000455800.01"/>
</dbReference>
<evidence type="ECO:0000313" key="4">
    <source>
        <dbReference type="Proteomes" id="UP000015106"/>
    </source>
</evidence>
<evidence type="ECO:0000256" key="1">
    <source>
        <dbReference type="SAM" id="MobiDB-lite"/>
    </source>
</evidence>
<name>A0A8R7RBZ9_TRIUA</name>
<dbReference type="Gene3D" id="3.80.10.10">
    <property type="entry name" value="Ribonuclease Inhibitor"/>
    <property type="match status" value="1"/>
</dbReference>
<dbReference type="PROSITE" id="PS50181">
    <property type="entry name" value="FBOX"/>
    <property type="match status" value="1"/>
</dbReference>
<organism evidence="3 4">
    <name type="scientific">Triticum urartu</name>
    <name type="common">Red wild einkorn</name>
    <name type="synonym">Crithodium urartu</name>
    <dbReference type="NCBI Taxonomy" id="4572"/>
    <lineage>
        <taxon>Eukaryota</taxon>
        <taxon>Viridiplantae</taxon>
        <taxon>Streptophyta</taxon>
        <taxon>Embryophyta</taxon>
        <taxon>Tracheophyta</taxon>
        <taxon>Spermatophyta</taxon>
        <taxon>Magnoliopsida</taxon>
        <taxon>Liliopsida</taxon>
        <taxon>Poales</taxon>
        <taxon>Poaceae</taxon>
        <taxon>BOP clade</taxon>
        <taxon>Pooideae</taxon>
        <taxon>Triticodae</taxon>
        <taxon>Triticeae</taxon>
        <taxon>Triticinae</taxon>
        <taxon>Triticum</taxon>
    </lineage>
</organism>
<dbReference type="SUPFAM" id="SSF52047">
    <property type="entry name" value="RNI-like"/>
    <property type="match status" value="1"/>
</dbReference>
<dbReference type="Gramene" id="TuG1812S0000455800.01.T01">
    <property type="protein sequence ID" value="TuG1812S0000455800.01.T01"/>
    <property type="gene ID" value="TuG1812S0000455800.01"/>
</dbReference>
<feature type="region of interest" description="Disordered" evidence="1">
    <location>
        <begin position="1"/>
        <end position="28"/>
    </location>
</feature>
<feature type="compositionally biased region" description="Basic residues" evidence="1">
    <location>
        <begin position="1"/>
        <end position="11"/>
    </location>
</feature>
<dbReference type="InterPro" id="IPR036047">
    <property type="entry name" value="F-box-like_dom_sf"/>
</dbReference>
<dbReference type="InterPro" id="IPR001810">
    <property type="entry name" value="F-box_dom"/>
</dbReference>
<dbReference type="Gene3D" id="1.20.1280.50">
    <property type="match status" value="1"/>
</dbReference>